<dbReference type="InterPro" id="IPR036322">
    <property type="entry name" value="WD40_repeat_dom_sf"/>
</dbReference>
<gene>
    <name evidence="4" type="ORF">FNAPI_977</name>
</gene>
<dbReference type="Pfam" id="PF24883">
    <property type="entry name" value="NPHP3_N"/>
    <property type="match status" value="1"/>
</dbReference>
<feature type="domain" description="NACHT" evidence="3">
    <location>
        <begin position="82"/>
        <end position="298"/>
    </location>
</feature>
<keyword evidence="5" id="KW-1185">Reference proteome</keyword>
<dbReference type="PROSITE" id="PS50082">
    <property type="entry name" value="WD_REPEATS_2"/>
    <property type="match status" value="1"/>
</dbReference>
<proteinExistence type="predicted"/>
<dbReference type="PROSITE" id="PS50837">
    <property type="entry name" value="NACHT"/>
    <property type="match status" value="1"/>
</dbReference>
<reference evidence="4 5" key="1">
    <citation type="submission" date="2020-05" db="EMBL/GenBank/DDBJ databases">
        <title>Identification and distribution of gene clusters putatively required for synthesis of sphingolipid metabolism inhibitors in phylogenetically diverse species of the filamentous fungus Fusarium.</title>
        <authorList>
            <person name="Kim H.-S."/>
            <person name="Busman M."/>
            <person name="Brown D.W."/>
            <person name="Divon H."/>
            <person name="Uhlig S."/>
            <person name="Proctor R.H."/>
        </authorList>
    </citation>
    <scope>NUCLEOTIDE SEQUENCE [LARGE SCALE GENOMIC DNA]</scope>
    <source>
        <strain evidence="4 5">NRRL 25196</strain>
    </source>
</reference>
<dbReference type="Gene3D" id="2.130.10.10">
    <property type="entry name" value="YVTN repeat-like/Quinoprotein amine dehydrogenase"/>
    <property type="match status" value="2"/>
</dbReference>
<evidence type="ECO:0000256" key="2">
    <source>
        <dbReference type="PROSITE-ProRule" id="PRU00221"/>
    </source>
</evidence>
<dbReference type="PANTHER" id="PTHR10039">
    <property type="entry name" value="AMELOGENIN"/>
    <property type="match status" value="1"/>
</dbReference>
<dbReference type="SUPFAM" id="SSF82171">
    <property type="entry name" value="DPP6 N-terminal domain-like"/>
    <property type="match status" value="1"/>
</dbReference>
<dbReference type="InterPro" id="IPR001680">
    <property type="entry name" value="WD40_rpt"/>
</dbReference>
<dbReference type="InterPro" id="IPR015943">
    <property type="entry name" value="WD40/YVTN_repeat-like_dom_sf"/>
</dbReference>
<feature type="repeat" description="WD" evidence="2">
    <location>
        <begin position="707"/>
        <end position="739"/>
    </location>
</feature>
<dbReference type="InterPro" id="IPR007111">
    <property type="entry name" value="NACHT_NTPase"/>
</dbReference>
<dbReference type="InterPro" id="IPR056884">
    <property type="entry name" value="NPHP3-like_N"/>
</dbReference>
<evidence type="ECO:0000256" key="1">
    <source>
        <dbReference type="ARBA" id="ARBA00022737"/>
    </source>
</evidence>
<comment type="caution">
    <text evidence="4">The sequence shown here is derived from an EMBL/GenBank/DDBJ whole genome shotgun (WGS) entry which is preliminary data.</text>
</comment>
<evidence type="ECO:0000259" key="3">
    <source>
        <dbReference type="PROSITE" id="PS50837"/>
    </source>
</evidence>
<dbReference type="SMART" id="SM00320">
    <property type="entry name" value="WD40"/>
    <property type="match status" value="4"/>
</dbReference>
<dbReference type="Proteomes" id="UP000574317">
    <property type="component" value="Unassembled WGS sequence"/>
</dbReference>
<dbReference type="EMBL" id="JAAOAO010000036">
    <property type="protein sequence ID" value="KAF5566807.1"/>
    <property type="molecule type" value="Genomic_DNA"/>
</dbReference>
<dbReference type="PANTHER" id="PTHR10039:SF17">
    <property type="entry name" value="FUNGAL STAND N-TERMINAL GOODBYE DOMAIN-CONTAINING PROTEIN-RELATED"/>
    <property type="match status" value="1"/>
</dbReference>
<keyword evidence="1" id="KW-0677">Repeat</keyword>
<evidence type="ECO:0000313" key="5">
    <source>
        <dbReference type="Proteomes" id="UP000574317"/>
    </source>
</evidence>
<keyword evidence="2" id="KW-0853">WD repeat</keyword>
<dbReference type="Gene3D" id="3.40.50.300">
    <property type="entry name" value="P-loop containing nucleotide triphosphate hydrolases"/>
    <property type="match status" value="1"/>
</dbReference>
<dbReference type="InterPro" id="IPR027417">
    <property type="entry name" value="P-loop_NTPase"/>
</dbReference>
<name>A0A8H5K5J8_9HYPO</name>
<evidence type="ECO:0000313" key="4">
    <source>
        <dbReference type="EMBL" id="KAF5566807.1"/>
    </source>
</evidence>
<protein>
    <submittedName>
        <fullName evidence="4">Vegetatible incompatibility het-E-1</fullName>
    </submittedName>
</protein>
<dbReference type="SUPFAM" id="SSF50978">
    <property type="entry name" value="WD40 repeat-like"/>
    <property type="match status" value="1"/>
</dbReference>
<sequence length="1370" mass="154476">MNDGIHIQKAVNAGHIEIAQQINNVYDTDGRKDSCLEDLYITDPVVDKERIEADKGGLLKDCYSWILENDDFIQWRDDPHCRLLWIKGDPGKGKTMLLAGLVAELEKTSDDSIFYFFCQASQPLLRTASYVLRGLIWFIVRKRPALISYVRKEYDQAGKSIFSNHDAWQAVSGILTAILEDEVSADCIIIIDALDECTQEREKLVSYISQSSVSCKAKWVISSRNWPEIESQLDTAQRQVRLHLELNHASISNAVAKFINRKITQLNSTYNESTRARIRVHLLDNANDTFLWVALVCQELQKPGVKHYHGSNILKSFPTGLNELYERMVSDINDRDMNWCRAILAVIAVSLRPLSLQELAAADGALAKWVEDKESLSTLVTSCGSLLTIRGDKVYTVHQSVNDFLRKAPKILPLGIAQQQLSIFLRSIKVMQDMLHRNLYELEDNGVLIDEIPVLPSAPLTIAGYSCISWVHHFCEWSMDDDEHQNNGYFTLITQFLENKYLYWLEAMSLLRCTSEAIKAMQRLEDKLTDRGSIELNLLVQDAVRFASTHRIIMDAAPLQIYESALIFTPQLSKIKRCFSQETNKSINVFSPEFQYWDACLQTIPGIESHDDKDSAICEFSPDGRQIAMVNDIHNSILFIDASTGSLVNSIESPRVILDGFTFHPSGDSIVTLSHDREVISKFSILRLPNGECRKSFPVPSFSHPDSLSFSPDGQLVALSSGIDTVDIWNIASEQKVDTGHMNPKSSVKYIAWIHTTSHPQALLILRDIDISIWGLDTRHQISKLMSLEHKRPPDAATVSRDRTCCAVFQDGCEFLLYSWGSSITVQKIGRSDQLKYVSDATWVGDGSVAICGDFGIEIWDIEAKRPIAHLQGGPFATICYGKNGQLASLGAENGTLKIWSLDTILSHSEPTTQQSASVFKRLITSPRGKVAVISDSGNFYTLSIAVDGRFRHLPKTLQNSPRRSFYRYESLVFGQDDYFAVLTDRGAIDVFNFDHDRGLYYRERRIGKHLHLAFKHVTDHPLTIEFWGQDQIISRSNSIKFWDLKSGRCLREVSNPIDLGPVSTITSDGRFARAVYGEEVEIWDIMKGKKTQCFKARLLRPDGVMISKVSLASSDILAIFAWALDQIFIAIGNAKNGTWIRTYPIPNPPTLNFLTPKLLDTGFGVLGCDMELGSHNDSSQGSSKDIPTVDAKDHWDPRCLRLSCSISEAWLMKGSRRVLWIPRQDVDLERFSIQTDLKTGKSTVTLVHDTYLFAIPKLPFRLDSFYSQFLDFINNLTMAATVEINDAVFCEPHLAEICEDCNADLREENDAFYGFDTIDRDAIESPDASRNSDGVYVCNKHHSGTCSHCFNWKKEITRARTAAKKAGRH</sequence>
<accession>A0A8H5K5J8</accession>
<organism evidence="4 5">
    <name type="scientific">Fusarium napiforme</name>
    <dbReference type="NCBI Taxonomy" id="42672"/>
    <lineage>
        <taxon>Eukaryota</taxon>
        <taxon>Fungi</taxon>
        <taxon>Dikarya</taxon>
        <taxon>Ascomycota</taxon>
        <taxon>Pezizomycotina</taxon>
        <taxon>Sordariomycetes</taxon>
        <taxon>Hypocreomycetidae</taxon>
        <taxon>Hypocreales</taxon>
        <taxon>Nectriaceae</taxon>
        <taxon>Fusarium</taxon>
        <taxon>Fusarium fujikuroi species complex</taxon>
    </lineage>
</organism>
<dbReference type="SUPFAM" id="SSF52540">
    <property type="entry name" value="P-loop containing nucleoside triphosphate hydrolases"/>
    <property type="match status" value="1"/>
</dbReference>